<dbReference type="EMBL" id="JALIDZ010000002">
    <property type="protein sequence ID" value="MCT8970899.1"/>
    <property type="molecule type" value="Genomic_DNA"/>
</dbReference>
<evidence type="ECO:0000256" key="1">
    <source>
        <dbReference type="ARBA" id="ARBA00004141"/>
    </source>
</evidence>
<evidence type="ECO:0000313" key="7">
    <source>
        <dbReference type="EMBL" id="MCT8970899.1"/>
    </source>
</evidence>
<feature type="transmembrane region" description="Helical" evidence="5">
    <location>
        <begin position="40"/>
        <end position="59"/>
    </location>
</feature>
<evidence type="ECO:0000259" key="6">
    <source>
        <dbReference type="Pfam" id="PF07298"/>
    </source>
</evidence>
<comment type="caution">
    <text evidence="7">The sequence shown here is derived from an EMBL/GenBank/DDBJ whole genome shotgun (WGS) entry which is preliminary data.</text>
</comment>
<feature type="transmembrane region" description="Helical" evidence="5">
    <location>
        <begin position="113"/>
        <end position="138"/>
    </location>
</feature>
<dbReference type="Pfam" id="PF07298">
    <property type="entry name" value="NnrU"/>
    <property type="match status" value="1"/>
</dbReference>
<dbReference type="RefSeq" id="WP_261614477.1">
    <property type="nucleotide sequence ID" value="NZ_JALIDZ010000002.1"/>
</dbReference>
<keyword evidence="3 5" id="KW-1133">Transmembrane helix</keyword>
<evidence type="ECO:0000256" key="4">
    <source>
        <dbReference type="ARBA" id="ARBA00023136"/>
    </source>
</evidence>
<evidence type="ECO:0000256" key="2">
    <source>
        <dbReference type="ARBA" id="ARBA00022692"/>
    </source>
</evidence>
<evidence type="ECO:0000256" key="5">
    <source>
        <dbReference type="SAM" id="Phobius"/>
    </source>
</evidence>
<evidence type="ECO:0000313" key="8">
    <source>
        <dbReference type="Proteomes" id="UP001320898"/>
    </source>
</evidence>
<feature type="transmembrane region" description="Helical" evidence="5">
    <location>
        <begin position="71"/>
        <end position="93"/>
    </location>
</feature>
<dbReference type="Proteomes" id="UP001320898">
    <property type="component" value="Unassembled WGS sequence"/>
</dbReference>
<keyword evidence="2 5" id="KW-0812">Transmembrane</keyword>
<reference evidence="7 8" key="1">
    <citation type="submission" date="2022-04" db="EMBL/GenBank/DDBJ databases">
        <authorList>
            <person name="Ye Y.-Q."/>
            <person name="Du Z.-J."/>
        </authorList>
    </citation>
    <scope>NUCLEOTIDE SEQUENCE [LARGE SCALE GENOMIC DNA]</scope>
    <source>
        <strain evidence="7 8">A6E488</strain>
    </source>
</reference>
<sequence>MFVLIAGLAIFLIGHSAKIVAPRWREGVIARYGDNAWKGVYSLVALVGFVLIVWGYGLARQDPIVLYSPPVWTRHLALVLMMPVFVMLAAAYIPGRIKTTLKHPMLAAVKLWAVAHLLANGTLADVLLFGSFLAWAVCDRISLKRRPEVPQITGLSPAPANDVVALVIGATVYVVFLVFLHEWLFGVSPLG</sequence>
<feature type="transmembrane region" description="Helical" evidence="5">
    <location>
        <begin position="159"/>
        <end position="180"/>
    </location>
</feature>
<dbReference type="InterPro" id="IPR009915">
    <property type="entry name" value="NnrU_dom"/>
</dbReference>
<dbReference type="AlphaFoldDB" id="A0AAW5QTT8"/>
<evidence type="ECO:0000256" key="3">
    <source>
        <dbReference type="ARBA" id="ARBA00022989"/>
    </source>
</evidence>
<gene>
    <name evidence="7" type="ORF">MUB46_03410</name>
</gene>
<name>A0AAW5QTT8_9HYPH</name>
<keyword evidence="8" id="KW-1185">Reference proteome</keyword>
<protein>
    <submittedName>
        <fullName evidence="7">NnrU family protein</fullName>
    </submittedName>
</protein>
<comment type="subcellular location">
    <subcellularLocation>
        <location evidence="1">Membrane</location>
        <topology evidence="1">Multi-pass membrane protein</topology>
    </subcellularLocation>
</comment>
<dbReference type="GO" id="GO:0016020">
    <property type="term" value="C:membrane"/>
    <property type="evidence" value="ECO:0007669"/>
    <property type="project" value="UniProtKB-SubCell"/>
</dbReference>
<keyword evidence="4 5" id="KW-0472">Membrane</keyword>
<proteinExistence type="predicted"/>
<organism evidence="7 8">
    <name type="scientific">Microbaculum marinisediminis</name>
    <dbReference type="NCBI Taxonomy" id="2931392"/>
    <lineage>
        <taxon>Bacteria</taxon>
        <taxon>Pseudomonadati</taxon>
        <taxon>Pseudomonadota</taxon>
        <taxon>Alphaproteobacteria</taxon>
        <taxon>Hyphomicrobiales</taxon>
        <taxon>Tepidamorphaceae</taxon>
        <taxon>Microbaculum</taxon>
    </lineage>
</organism>
<feature type="domain" description="NnrU" evidence="6">
    <location>
        <begin position="3"/>
        <end position="189"/>
    </location>
</feature>
<accession>A0AAW5QTT8</accession>